<proteinExistence type="predicted"/>
<dbReference type="EMBL" id="CP034279">
    <property type="protein sequence ID" value="QGV80111.1"/>
    <property type="molecule type" value="Genomic_DNA"/>
</dbReference>
<protein>
    <submittedName>
        <fullName evidence="2">NACHT domain-containing protein</fullName>
    </submittedName>
</protein>
<keyword evidence="3" id="KW-1185">Reference proteome</keyword>
<dbReference type="Gene3D" id="3.40.50.300">
    <property type="entry name" value="P-loop containing nucleotide triphosphate hydrolases"/>
    <property type="match status" value="1"/>
</dbReference>
<dbReference type="PANTHER" id="PTHR46844:SF1">
    <property type="entry name" value="SLR5058 PROTEIN"/>
    <property type="match status" value="1"/>
</dbReference>
<sequence length="937" mass="105611">MPDPLSAGVVSAVGSAAGRAVAPLLAGGVRGMRERRAIAKRAETVTFDGAANVDQALRNLSAYDRDRMLEFTTTAEFENICYQVAIAACVSTDPSPHLSKLRDTLRLQMRRYAGVPDTDLETVTDALFHEIRAIAWREVTRHQKEGGVKKRAYTPEIIASYVAAAARNADLHTQLLDMRNIDEFSRQLSRQCALVHGRIRPAQTESGARVPFEDLFVEPSLLRGLDREPLRSGGLAVRDAVTQAHRVVILGDPGGGKTTLALKLTLDVASGRGTVSAPQTPLRVVLHDYANRFRDAKESIVQFLEKQCAALYSTKAPTGCIEYLLLNGRAVVIFDGLDELTDTSLRTQIVDAVEAFAHAYPTTPILVTSRRVGYEMAPLDDHLFLTYFLSPFDTQQQRSYVNKWFGRMRGDSHESGADLARRFMVEAQHASDLISNPLMLGLMCALYRGEGYIPRNRPDLYRRCSEFLFERWDASRGISVVKPFERGIQFAMFSLALTMLRTSDDSSGMTECELVRFTSDFLLEERYEDRDSADAAARAFVEYCRGRAWVLTDVGTNPEGERIYSFTHRTFLEYFSARQLVRDNGDAPGLYRELRECLKNETWDVTAQLAIQFLDERLGNAANDFVAMALAEARTVREEGHRNALVTFCARILEFIALKPAVVREIVRQLRSLDLSQGANIDMVVAAWAGLGMCATETRHVVSDELLRCSGDLASFDEIKWAISMREWLPRYAVHDVRDFWARQDRMNAVTLQDSLRRMAPEDIRAAVVCVLLRFVPIREAVTWHGTALFFSPDYNVNWTRMHRNLIFEVAYVRDRWLEAEVEEIAGEVIDFLLSRPTPWTDGRHGALLFPAHLSNGKNVTACRVLFWIYGVEGEHASLADGDLPPFLKDLTRVRFGASPVEVLHKYADLVRPEHFDFFLRWAQGDFSLVRGRTRAQ</sequence>
<gene>
    <name evidence="2" type="ORF">EIZ62_19100</name>
</gene>
<dbReference type="InterPro" id="IPR007111">
    <property type="entry name" value="NACHT_NTPase"/>
</dbReference>
<feature type="domain" description="NACHT" evidence="1">
    <location>
        <begin position="245"/>
        <end position="370"/>
    </location>
</feature>
<dbReference type="Pfam" id="PF05729">
    <property type="entry name" value="NACHT"/>
    <property type="match status" value="1"/>
</dbReference>
<evidence type="ECO:0000313" key="3">
    <source>
        <dbReference type="Proteomes" id="UP000422572"/>
    </source>
</evidence>
<dbReference type="Proteomes" id="UP000422572">
    <property type="component" value="Chromosome"/>
</dbReference>
<name>A0A6I6FAJ5_9ACTN</name>
<dbReference type="KEGG" id="sfic:EIZ62_19100"/>
<dbReference type="OrthoDB" id="135105at2"/>
<dbReference type="AlphaFoldDB" id="A0A6I6FAJ5"/>
<organism evidence="2 3">
    <name type="scientific">Streptomyces ficellus</name>
    <dbReference type="NCBI Taxonomy" id="1977088"/>
    <lineage>
        <taxon>Bacteria</taxon>
        <taxon>Bacillati</taxon>
        <taxon>Actinomycetota</taxon>
        <taxon>Actinomycetes</taxon>
        <taxon>Kitasatosporales</taxon>
        <taxon>Streptomycetaceae</taxon>
        <taxon>Streptomyces</taxon>
    </lineage>
</organism>
<accession>A0A6I6FAJ5</accession>
<evidence type="ECO:0000259" key="1">
    <source>
        <dbReference type="PROSITE" id="PS50837"/>
    </source>
</evidence>
<dbReference type="PROSITE" id="PS50837">
    <property type="entry name" value="NACHT"/>
    <property type="match status" value="1"/>
</dbReference>
<dbReference type="PANTHER" id="PTHR46844">
    <property type="entry name" value="SLR5058 PROTEIN"/>
    <property type="match status" value="1"/>
</dbReference>
<reference evidence="2 3" key="1">
    <citation type="submission" date="2018-12" db="EMBL/GenBank/DDBJ databases">
        <title>Complete genome sequence of Streptomyces ficellus NRRL8067, the producer of ficellomycin, feldamycin and nojirimycin.</title>
        <authorList>
            <person name="Zhang H."/>
            <person name="Yue R."/>
            <person name="Liu Y."/>
            <person name="Li M."/>
            <person name="Mu H."/>
            <person name="Zhang J."/>
        </authorList>
    </citation>
    <scope>NUCLEOTIDE SEQUENCE [LARGE SCALE GENOMIC DNA]</scope>
    <source>
        <strain evidence="2 3">NRRL 8067</strain>
    </source>
</reference>
<evidence type="ECO:0000313" key="2">
    <source>
        <dbReference type="EMBL" id="QGV80111.1"/>
    </source>
</evidence>
<dbReference type="SUPFAM" id="SSF52540">
    <property type="entry name" value="P-loop containing nucleoside triphosphate hydrolases"/>
    <property type="match status" value="1"/>
</dbReference>
<dbReference type="InterPro" id="IPR027417">
    <property type="entry name" value="P-loop_NTPase"/>
</dbReference>